<dbReference type="RefSeq" id="WP_077845752.1">
    <property type="nucleotide sequence ID" value="NZ_LZZM01000023.1"/>
</dbReference>
<accession>A0A1S8TX79</accession>
<evidence type="ECO:0000256" key="1">
    <source>
        <dbReference type="SAM" id="SignalP"/>
    </source>
</evidence>
<feature type="chain" id="PRO_5012458952" evidence="1">
    <location>
        <begin position="28"/>
        <end position="180"/>
    </location>
</feature>
<keyword evidence="1" id="KW-0732">Signal</keyword>
<name>A0A1S8TX79_9CLOT</name>
<dbReference type="STRING" id="29367.CLPUN_04490"/>
<dbReference type="EMBL" id="LZZM01000023">
    <property type="protein sequence ID" value="OOM82189.1"/>
    <property type="molecule type" value="Genomic_DNA"/>
</dbReference>
<gene>
    <name evidence="2" type="ORF">CLPUN_04490</name>
</gene>
<sequence>MKKNKLLAFVLSLCLTVGLLPTLSASASVKDNNTVKIESKVDKSKEKKDTKQDTTTTTLDLSGITTTPISEDALKESKGVKGKIGKAALKAAARVFRSSGLKTTLNGLKYLGFSTSTVNNMVKYSYEIADVLDELSTWTTVVRTTIADQILSALTNMGVGYTTANDVAWWVSQIIDWGVL</sequence>
<reference evidence="2 3" key="1">
    <citation type="submission" date="2016-05" db="EMBL/GenBank/DDBJ databases">
        <title>Microbial solvent formation.</title>
        <authorList>
            <person name="Poehlein A."/>
            <person name="Montoya Solano J.D."/>
            <person name="Flitsch S."/>
            <person name="Krabben P."/>
            <person name="Duerre P."/>
            <person name="Daniel R."/>
        </authorList>
    </citation>
    <scope>NUCLEOTIDE SEQUENCE [LARGE SCALE GENOMIC DNA]</scope>
    <source>
        <strain evidence="2 3">DSM 2619</strain>
    </source>
</reference>
<evidence type="ECO:0000313" key="2">
    <source>
        <dbReference type="EMBL" id="OOM82189.1"/>
    </source>
</evidence>
<dbReference type="Proteomes" id="UP000190890">
    <property type="component" value="Unassembled WGS sequence"/>
</dbReference>
<proteinExistence type="predicted"/>
<dbReference type="AlphaFoldDB" id="A0A1S8TX79"/>
<protein>
    <submittedName>
        <fullName evidence="2">Uncharacterized protein</fullName>
    </submittedName>
</protein>
<organism evidence="2 3">
    <name type="scientific">Clostridium puniceum</name>
    <dbReference type="NCBI Taxonomy" id="29367"/>
    <lineage>
        <taxon>Bacteria</taxon>
        <taxon>Bacillati</taxon>
        <taxon>Bacillota</taxon>
        <taxon>Clostridia</taxon>
        <taxon>Eubacteriales</taxon>
        <taxon>Clostridiaceae</taxon>
        <taxon>Clostridium</taxon>
    </lineage>
</organism>
<feature type="signal peptide" evidence="1">
    <location>
        <begin position="1"/>
        <end position="27"/>
    </location>
</feature>
<keyword evidence="3" id="KW-1185">Reference proteome</keyword>
<dbReference type="OrthoDB" id="9852717at2"/>
<comment type="caution">
    <text evidence="2">The sequence shown here is derived from an EMBL/GenBank/DDBJ whole genome shotgun (WGS) entry which is preliminary data.</text>
</comment>
<evidence type="ECO:0000313" key="3">
    <source>
        <dbReference type="Proteomes" id="UP000190890"/>
    </source>
</evidence>